<keyword evidence="2" id="KW-0732">Signal</keyword>
<dbReference type="InParanoid" id="A0A2G5DR10"/>
<dbReference type="OrthoDB" id="619536at2759"/>
<evidence type="ECO:0000313" key="3">
    <source>
        <dbReference type="EMBL" id="PIA45960.1"/>
    </source>
</evidence>
<keyword evidence="4" id="KW-1185">Reference proteome</keyword>
<dbReference type="Pfam" id="PF08568">
    <property type="entry name" value="Kinetochor_Ybp2"/>
    <property type="match status" value="1"/>
</dbReference>
<feature type="signal peptide" evidence="2">
    <location>
        <begin position="1"/>
        <end position="24"/>
    </location>
</feature>
<keyword evidence="1" id="KW-0175">Coiled coil</keyword>
<dbReference type="PANTHER" id="PTHR15430">
    <property type="entry name" value="GLOMULIN"/>
    <property type="match status" value="1"/>
</dbReference>
<organism evidence="3 4">
    <name type="scientific">Aquilegia coerulea</name>
    <name type="common">Rocky mountain columbine</name>
    <dbReference type="NCBI Taxonomy" id="218851"/>
    <lineage>
        <taxon>Eukaryota</taxon>
        <taxon>Viridiplantae</taxon>
        <taxon>Streptophyta</taxon>
        <taxon>Embryophyta</taxon>
        <taxon>Tracheophyta</taxon>
        <taxon>Spermatophyta</taxon>
        <taxon>Magnoliopsida</taxon>
        <taxon>Ranunculales</taxon>
        <taxon>Ranunculaceae</taxon>
        <taxon>Thalictroideae</taxon>
        <taxon>Aquilegia</taxon>
    </lineage>
</organism>
<sequence>MGLVFSGTLITTTTSLLLFKLAFCCSVVALLQLKHEEETMSNDSVIRLQELLNTCSTCIISGESEDAVSSLVEFINQIHEELVNEEEEEEEVLEQNAIEILNELLCFISSPSIDQMVVDALSFVLPKLVVKFAPVSNKFCEIAEAVIDRLISTCSPRDMLAVICDVLDCPHEMFNEPAYFTPLLGGLSKVFVSLKRRHFEHMKVALPAVLKVLQAAVAELSDETINSFKNLIARAIQIATSIQEVCQKLEGGQKEQIRALLSLFVLPIVALASITLPDENSNMLIMSQLSQFLRFCNLSYLGLVTGGDVDASTIIVRGGVEESEDCMSCSSLVKEGAFIAVVWGMISDDVAKAADEDLTVVKENLRNSQAKRWQTVGMVKYLLASIHQPWKVKEDAVDFLLCIMESNTSPKNGNENADCSSYVPSLYSAVQAIEMVIIYAPDGVLRKKFFAALKLVLADIPTYPRFEILKSSITNNDHPSMIAILIDIVKGEILMEISQKGFRGNNEIVKEDNEVRSISPFLSTNVLELVEFVLKPPHGGHPSLPEQSDAVLSALNLYRFLLITESTGKTNYTGILSEKTLQKAYREWLLPLRTLVTGITAETEKECCELVSEELCSLNPLQLVLYRCIELIEEKLQQSA</sequence>
<gene>
    <name evidence="3" type="ORF">AQUCO_01600305v1</name>
</gene>
<dbReference type="GO" id="GO:0055105">
    <property type="term" value="F:ubiquitin-protein transferase inhibitor activity"/>
    <property type="evidence" value="ECO:0007669"/>
    <property type="project" value="TreeGrafter"/>
</dbReference>
<dbReference type="FunCoup" id="A0A2G5DR10">
    <property type="interactions" value="1683"/>
</dbReference>
<accession>A0A2G5DR10</accession>
<dbReference type="Proteomes" id="UP000230069">
    <property type="component" value="Unassembled WGS sequence"/>
</dbReference>
<evidence type="ECO:0000256" key="2">
    <source>
        <dbReference type="SAM" id="SignalP"/>
    </source>
</evidence>
<proteinExistence type="predicted"/>
<name>A0A2G5DR10_AQUCA</name>
<dbReference type="AlphaFoldDB" id="A0A2G5DR10"/>
<protein>
    <recommendedName>
        <fullName evidence="5">Aberrant root formation protein 4</fullName>
    </recommendedName>
</protein>
<dbReference type="EMBL" id="KZ305033">
    <property type="protein sequence ID" value="PIA45960.1"/>
    <property type="molecule type" value="Genomic_DNA"/>
</dbReference>
<evidence type="ECO:0000256" key="1">
    <source>
        <dbReference type="SAM" id="Coils"/>
    </source>
</evidence>
<feature type="coiled-coil region" evidence="1">
    <location>
        <begin position="75"/>
        <end position="104"/>
    </location>
</feature>
<reference evidence="3 4" key="1">
    <citation type="submission" date="2017-09" db="EMBL/GenBank/DDBJ databases">
        <title>WGS assembly of Aquilegia coerulea Goldsmith.</title>
        <authorList>
            <person name="Hodges S."/>
            <person name="Kramer E."/>
            <person name="Nordborg M."/>
            <person name="Tomkins J."/>
            <person name="Borevitz J."/>
            <person name="Derieg N."/>
            <person name="Yan J."/>
            <person name="Mihaltcheva S."/>
            <person name="Hayes R.D."/>
            <person name="Rokhsar D."/>
        </authorList>
    </citation>
    <scope>NUCLEOTIDE SEQUENCE [LARGE SCALE GENOMIC DNA]</scope>
    <source>
        <strain evidence="4">cv. Goldsmith</strain>
    </source>
</reference>
<feature type="chain" id="PRO_5013619814" description="Aberrant root formation protein 4" evidence="2">
    <location>
        <begin position="25"/>
        <end position="640"/>
    </location>
</feature>
<dbReference type="STRING" id="218851.A0A2G5DR10"/>
<evidence type="ECO:0008006" key="5">
    <source>
        <dbReference type="Google" id="ProtNLM"/>
    </source>
</evidence>
<evidence type="ECO:0000313" key="4">
    <source>
        <dbReference type="Proteomes" id="UP000230069"/>
    </source>
</evidence>
<dbReference type="InterPro" id="IPR019516">
    <property type="entry name" value="Glomulin/ALF4"/>
</dbReference>
<dbReference type="PANTHER" id="PTHR15430:SF1">
    <property type="entry name" value="GLOMULIN"/>
    <property type="match status" value="1"/>
</dbReference>
<dbReference type="GO" id="GO:0005737">
    <property type="term" value="C:cytoplasm"/>
    <property type="evidence" value="ECO:0007669"/>
    <property type="project" value="TreeGrafter"/>
</dbReference>
<dbReference type="InterPro" id="IPR013877">
    <property type="entry name" value="YAP-bd/ALF4/Glomulin"/>
</dbReference>